<accession>T1CR29</accession>
<reference evidence="2" key="1">
    <citation type="journal article" date="2013" name="Genome">
        <title>Draft Genome Sequences of Porphyromonas crevioricanis JCM 15906T and Porphyromonas cansulci JCM 13913T Isolated from a Canine Oral Cavity.</title>
        <authorList>
            <person name="Sakamoto M."/>
            <person name="Tanaka N."/>
            <person name="Shiwa Y."/>
            <person name="Yoshikawa H."/>
            <person name="Ohkuma M."/>
        </authorList>
    </citation>
    <scope>NUCLEOTIDE SEQUENCE [LARGE SCALE GENOMIC DNA]</scope>
    <source>
        <strain evidence="2">JCM 15906</strain>
    </source>
</reference>
<evidence type="ECO:0000313" key="1">
    <source>
        <dbReference type="EMBL" id="GAD05528.1"/>
    </source>
</evidence>
<reference evidence="1 2" key="2">
    <citation type="journal article" date="2013" name="Genome Announc.">
        <title>Draft Genome Sequences of Porphyromonas crevioricanis JCM 15906T and Porphyromonas cansulci JCM 13913T Isolated from a Canine Oral Cavity.</title>
        <authorList>
            <person name="Sakamoto M."/>
            <person name="Tanaka N."/>
            <person name="Shiwa Y."/>
            <person name="Yoshikawa H."/>
            <person name="Ohkuma M."/>
        </authorList>
    </citation>
    <scope>NUCLEOTIDE SEQUENCE [LARGE SCALE GENOMIC DNA]</scope>
    <source>
        <strain evidence="1 2">JCM 15906</strain>
    </source>
</reference>
<proteinExistence type="predicted"/>
<comment type="caution">
    <text evidence="1">The sequence shown here is derived from an EMBL/GenBank/DDBJ whole genome shotgun (WGS) entry which is preliminary data.</text>
</comment>
<evidence type="ECO:0000313" key="2">
    <source>
        <dbReference type="Proteomes" id="UP000018031"/>
    </source>
</evidence>
<dbReference type="Proteomes" id="UP000018031">
    <property type="component" value="Unassembled WGS sequence"/>
</dbReference>
<dbReference type="EMBL" id="BAOU01000030">
    <property type="protein sequence ID" value="GAD05528.1"/>
    <property type="molecule type" value="Genomic_DNA"/>
</dbReference>
<dbReference type="AlphaFoldDB" id="T1CR29"/>
<sequence length="46" mass="5344">MIDRSASFFNKSIQVPLYAKKPILVSEKVEHHSSLKMTQTELPERE</sequence>
<name>T1CR29_9PORP</name>
<protein>
    <submittedName>
        <fullName evidence="1">Uncharacterized protein</fullName>
    </submittedName>
</protein>
<gene>
    <name evidence="1" type="ORF">PORCRE_1233</name>
</gene>
<organism evidence="1 2">
    <name type="scientific">Porphyromonas crevioricanis JCM 15906</name>
    <dbReference type="NCBI Taxonomy" id="1305617"/>
    <lineage>
        <taxon>Bacteria</taxon>
        <taxon>Pseudomonadati</taxon>
        <taxon>Bacteroidota</taxon>
        <taxon>Bacteroidia</taxon>
        <taxon>Bacteroidales</taxon>
        <taxon>Porphyromonadaceae</taxon>
        <taxon>Porphyromonas</taxon>
    </lineage>
</organism>